<keyword evidence="4" id="KW-1185">Reference proteome</keyword>
<proteinExistence type="predicted"/>
<keyword evidence="2" id="KW-0812">Transmembrane</keyword>
<evidence type="ECO:0000313" key="3">
    <source>
        <dbReference type="EMBL" id="EMB16259.1"/>
    </source>
</evidence>
<organism evidence="3 4">
    <name type="scientific">Rhodopirellula europaea 6C</name>
    <dbReference type="NCBI Taxonomy" id="1263867"/>
    <lineage>
        <taxon>Bacteria</taxon>
        <taxon>Pseudomonadati</taxon>
        <taxon>Planctomycetota</taxon>
        <taxon>Planctomycetia</taxon>
        <taxon>Pirellulales</taxon>
        <taxon>Pirellulaceae</taxon>
        <taxon>Rhodopirellula</taxon>
    </lineage>
</organism>
<keyword evidence="2" id="KW-0472">Membrane</keyword>
<dbReference type="PATRIC" id="fig|1263867.3.peg.3176"/>
<sequence>MKRERVDCRLVRFIASVGGRTQRPKTGEKMKRIVTHLALAAATAILATGCVPVRHNLPPEQRMMQPGPGVGGPGPGVLGPQAYGMMGANAPAAAADTEGMITEGAIDGVLGEVPSSIVKAGQNNPEIQQVGFRQLAGGDCGCGGSCGGGGCLSGGSNIPPGGGVAMMPPPGMMPGMVSTAQVTFGNPDGMQVRYDQSGAGMFDSEPMVVPARQNFPQGGLYRLKLTNIPSRPGVELYPTVELAYANPRTGAYLAHNSVPIQFTEEDFDQVLTGNFVTKVIYLPDPEFQGPALAGIDTLVSTRLDPGIDPIVEADRRGSILAIIRLGDKDIEMAGGNGGMAMGGMMGPPIAGLPAPFAPAMTDGCGGPSAGKSGTPMGLPGMIAGVNAPQYGMPHTGTPIGLPGPPHIPLGAPAGLQKHVIRNHTHMNMPRPVEKMKIDVRQQPGMSYPNPVSRVRITEQNINPGIPNGRPHYDKASQGVY</sequence>
<accession>M2B212</accession>
<feature type="transmembrane region" description="Helical" evidence="2">
    <location>
        <begin position="33"/>
        <end position="54"/>
    </location>
</feature>
<dbReference type="AlphaFoldDB" id="M2B212"/>
<dbReference type="EMBL" id="ANMO01000122">
    <property type="protein sequence ID" value="EMB16259.1"/>
    <property type="molecule type" value="Genomic_DNA"/>
</dbReference>
<feature type="region of interest" description="Disordered" evidence="1">
    <location>
        <begin position="460"/>
        <end position="480"/>
    </location>
</feature>
<protein>
    <submittedName>
        <fullName evidence="3">Uncharacterized protein</fullName>
    </submittedName>
</protein>
<reference evidence="3" key="2">
    <citation type="journal article" date="2013" name="Mar. Genomics">
        <title>Expression of sulfatases in Rhodopirellula baltica and the diversity of sulfatases in the genus Rhodopirellula.</title>
        <authorList>
            <person name="Wegner C.E."/>
            <person name="Richter-Heitmann T."/>
            <person name="Klindworth A."/>
            <person name="Klockow C."/>
            <person name="Richter M."/>
            <person name="Achstetter T."/>
            <person name="Glockner F.O."/>
            <person name="Harder J."/>
        </authorList>
    </citation>
    <scope>NUCLEOTIDE SEQUENCE [LARGE SCALE GENOMIC DNA]</scope>
    <source>
        <strain evidence="3">6C</strain>
    </source>
</reference>
<name>M2B212_9BACT</name>
<evidence type="ECO:0000256" key="1">
    <source>
        <dbReference type="SAM" id="MobiDB-lite"/>
    </source>
</evidence>
<keyword evidence="2" id="KW-1133">Transmembrane helix</keyword>
<dbReference type="Proteomes" id="UP000011529">
    <property type="component" value="Unassembled WGS sequence"/>
</dbReference>
<gene>
    <name evidence="3" type="ORF">RE6C_02972</name>
</gene>
<comment type="caution">
    <text evidence="3">The sequence shown here is derived from an EMBL/GenBank/DDBJ whole genome shotgun (WGS) entry which is preliminary data.</text>
</comment>
<reference evidence="3" key="1">
    <citation type="submission" date="2012-11" db="EMBL/GenBank/DDBJ databases">
        <title>Permanent draft genomes of Rhodopirellula europaea strain SH398 and 6C.</title>
        <authorList>
            <person name="Richter M."/>
            <person name="Richter-Heitmann T."/>
            <person name="Frank C."/>
            <person name="Harder J."/>
            <person name="Glockner F.O."/>
        </authorList>
    </citation>
    <scope>NUCLEOTIDE SEQUENCE</scope>
    <source>
        <strain evidence="3">6C</strain>
    </source>
</reference>
<evidence type="ECO:0000256" key="2">
    <source>
        <dbReference type="SAM" id="Phobius"/>
    </source>
</evidence>
<evidence type="ECO:0000313" key="4">
    <source>
        <dbReference type="Proteomes" id="UP000011529"/>
    </source>
</evidence>